<evidence type="ECO:0000256" key="10">
    <source>
        <dbReference type="ARBA" id="ARBA00022960"/>
    </source>
</evidence>
<dbReference type="Proteomes" id="UP000229976">
    <property type="component" value="Unassembled WGS sequence"/>
</dbReference>
<keyword evidence="17" id="KW-1133">Transmembrane helix</keyword>
<keyword evidence="14" id="KW-0961">Cell wall biogenesis/degradation</keyword>
<keyword evidence="7" id="KW-0328">Glycosyltransferase</keyword>
<feature type="domain" description="Penicillin-binding protein transpeptidase" evidence="18">
    <location>
        <begin position="353"/>
        <end position="653"/>
    </location>
</feature>
<evidence type="ECO:0000256" key="15">
    <source>
        <dbReference type="ARBA" id="ARBA00034000"/>
    </source>
</evidence>
<evidence type="ECO:0000256" key="16">
    <source>
        <dbReference type="ARBA" id="ARBA00049902"/>
    </source>
</evidence>
<dbReference type="PANTHER" id="PTHR32282">
    <property type="entry name" value="BINDING PROTEIN TRANSPEPTIDASE, PUTATIVE-RELATED"/>
    <property type="match status" value="1"/>
</dbReference>
<reference evidence="20 21" key="1">
    <citation type="submission" date="2017-09" db="EMBL/GenBank/DDBJ databases">
        <title>Depth-based differentiation of microbial function through sediment-hosted aquifers and enrichment of novel symbionts in the deep terrestrial subsurface.</title>
        <authorList>
            <person name="Probst A.J."/>
            <person name="Ladd B."/>
            <person name="Jarett J.K."/>
            <person name="Geller-Mcgrath D.E."/>
            <person name="Sieber C.M."/>
            <person name="Emerson J.B."/>
            <person name="Anantharaman K."/>
            <person name="Thomas B.C."/>
            <person name="Malmstrom R."/>
            <person name="Stieglmeier M."/>
            <person name="Klingl A."/>
            <person name="Woyke T."/>
            <person name="Ryan C.M."/>
            <person name="Banfield J.F."/>
        </authorList>
    </citation>
    <scope>NUCLEOTIDE SEQUENCE [LARGE SCALE GENOMIC DNA]</scope>
    <source>
        <strain evidence="20">CG23_combo_of_CG06-09_8_20_14_all_39_17</strain>
    </source>
</reference>
<evidence type="ECO:0000256" key="8">
    <source>
        <dbReference type="ARBA" id="ARBA00022679"/>
    </source>
</evidence>
<comment type="subcellular location">
    <subcellularLocation>
        <location evidence="1">Cell membrane</location>
    </subcellularLocation>
</comment>
<dbReference type="EMBL" id="PCRO01000037">
    <property type="protein sequence ID" value="PIP22612.1"/>
    <property type="molecule type" value="Genomic_DNA"/>
</dbReference>
<keyword evidence="12 17" id="KW-0472">Membrane</keyword>
<comment type="catalytic activity">
    <reaction evidence="16">
        <text>[GlcNAc-(1-&gt;4)-Mur2Ac(oyl-L-Ala-gamma-D-Glu-L-Lys-D-Ala-D-Ala)](n)-di-trans,octa-cis-undecaprenyl diphosphate + beta-D-GlcNAc-(1-&gt;4)-Mur2Ac(oyl-L-Ala-gamma-D-Glu-L-Lys-D-Ala-D-Ala)-di-trans,octa-cis-undecaprenyl diphosphate = [GlcNAc-(1-&gt;4)-Mur2Ac(oyl-L-Ala-gamma-D-Glu-L-Lys-D-Ala-D-Ala)](n+1)-di-trans,octa-cis-undecaprenyl diphosphate + di-trans,octa-cis-undecaprenyl diphosphate + H(+)</text>
        <dbReference type="Rhea" id="RHEA:23708"/>
        <dbReference type="Rhea" id="RHEA-COMP:9602"/>
        <dbReference type="Rhea" id="RHEA-COMP:9603"/>
        <dbReference type="ChEBI" id="CHEBI:15378"/>
        <dbReference type="ChEBI" id="CHEBI:58405"/>
        <dbReference type="ChEBI" id="CHEBI:60033"/>
        <dbReference type="ChEBI" id="CHEBI:78435"/>
        <dbReference type="EC" id="2.4.99.28"/>
    </reaction>
</comment>
<evidence type="ECO:0000256" key="14">
    <source>
        <dbReference type="ARBA" id="ARBA00023316"/>
    </source>
</evidence>
<evidence type="ECO:0000259" key="19">
    <source>
        <dbReference type="Pfam" id="PF00912"/>
    </source>
</evidence>
<name>A0A2G9YTV4_9BACT</name>
<dbReference type="GO" id="GO:0008360">
    <property type="term" value="P:regulation of cell shape"/>
    <property type="evidence" value="ECO:0007669"/>
    <property type="project" value="UniProtKB-KW"/>
</dbReference>
<feature type="transmembrane region" description="Helical" evidence="17">
    <location>
        <begin position="34"/>
        <end position="60"/>
    </location>
</feature>
<accession>A0A2G9YTV4</accession>
<keyword evidence="5" id="KW-0121">Carboxypeptidase</keyword>
<evidence type="ECO:0000256" key="7">
    <source>
        <dbReference type="ARBA" id="ARBA00022676"/>
    </source>
</evidence>
<keyword evidence="13" id="KW-0511">Multifunctional enzyme</keyword>
<dbReference type="InterPro" id="IPR012338">
    <property type="entry name" value="Beta-lactam/transpept-like"/>
</dbReference>
<comment type="catalytic activity">
    <reaction evidence="15">
        <text>Preferential cleavage: (Ac)2-L-Lys-D-Ala-|-D-Ala. Also transpeptidation of peptidyl-alanyl moieties that are N-acyl substituents of D-alanine.</text>
        <dbReference type="EC" id="3.4.16.4"/>
    </reaction>
</comment>
<evidence type="ECO:0000256" key="12">
    <source>
        <dbReference type="ARBA" id="ARBA00023136"/>
    </source>
</evidence>
<evidence type="ECO:0000256" key="6">
    <source>
        <dbReference type="ARBA" id="ARBA00022670"/>
    </source>
</evidence>
<evidence type="ECO:0000256" key="13">
    <source>
        <dbReference type="ARBA" id="ARBA00023268"/>
    </source>
</evidence>
<keyword evidence="4" id="KW-1003">Cell membrane</keyword>
<dbReference type="SUPFAM" id="SSF53955">
    <property type="entry name" value="Lysozyme-like"/>
    <property type="match status" value="1"/>
</dbReference>
<dbReference type="Pfam" id="PF00912">
    <property type="entry name" value="Transgly"/>
    <property type="match status" value="1"/>
</dbReference>
<dbReference type="GO" id="GO:0030288">
    <property type="term" value="C:outer membrane-bounded periplasmic space"/>
    <property type="evidence" value="ECO:0007669"/>
    <property type="project" value="TreeGrafter"/>
</dbReference>
<evidence type="ECO:0000256" key="11">
    <source>
        <dbReference type="ARBA" id="ARBA00022984"/>
    </source>
</evidence>
<sequence length="671" mass="75623">MPKEKKCFKIYRDDYKIMSKRSFNRKIFQAKKSWLFLFLSTIISGFLIILIGFIVLFSFYAKDLPRPEKFTEKQFTQSTKIYDRTGDVLLYEIYGEEKRTLVPISLIPEYLKQAVIATEDADFYNHPGVDMKAMAMSILANIKVMQPTAYGASTINQQLIRSVYFSPEKTMSRKFKEIVLSLELNRRYSKDQILEWYLNQVPFGSNCYGVETASQTYFKKSVSDISLEEAAVLASLIQAPSRLSPYGNNKDELLKRKDYVLDRMVKNNFIDTAKAEETKKKEITFVKISQSIKAPHFTLWIKQQLEEMYGEDFLREKGLKIYTSMDWDIQQIVEEELKAGTIKNKAYNANNATFVAINPKTGEVLALTGSTDYFGDPVPAGCDPGKNCLFDPQYNVAIGTPNNPGRQPGSTFKPFAYVTAFKNGYSDKTIVADAPTSFGVWGNQEYAPQNYDRLFRGDVTLRQALSQSLNIPAIKTLLYLAGGTPKEGIENTIKTAQDLGITTLKPPFGPAIVLGGWEAKLLEMVSAYGGFATEGMITPPVSILKIENEQGDIIFENKKEPKRVLSVEPCRILNDILSDNVARTPMFGANSSLYFKDYQVAVKTGTSEDYRDAWTIGYTPSLVGGIWVGNNNNKEMVKKASAMISSPMWHSIMEKILGKMPKETFTKPSSN</sequence>
<dbReference type="PANTHER" id="PTHR32282:SF11">
    <property type="entry name" value="PENICILLIN-BINDING PROTEIN 1B"/>
    <property type="match status" value="1"/>
</dbReference>
<dbReference type="InterPro" id="IPR050396">
    <property type="entry name" value="Glycosyltr_51/Transpeptidase"/>
</dbReference>
<dbReference type="GO" id="GO:0005886">
    <property type="term" value="C:plasma membrane"/>
    <property type="evidence" value="ECO:0007669"/>
    <property type="project" value="UniProtKB-SubCell"/>
</dbReference>
<dbReference type="AlphaFoldDB" id="A0A2G9YTV4"/>
<dbReference type="FunFam" id="1.10.3810.10:FF:000001">
    <property type="entry name" value="Penicillin-binding protein 1A"/>
    <property type="match status" value="1"/>
</dbReference>
<keyword evidence="6" id="KW-0645">Protease</keyword>
<evidence type="ECO:0000256" key="3">
    <source>
        <dbReference type="ARBA" id="ARBA00007739"/>
    </source>
</evidence>
<keyword evidence="9" id="KW-0378">Hydrolase</keyword>
<comment type="similarity">
    <text evidence="3">In the N-terminal section; belongs to the glycosyltransferase 51 family.</text>
</comment>
<evidence type="ECO:0000313" key="20">
    <source>
        <dbReference type="EMBL" id="PIP22612.1"/>
    </source>
</evidence>
<evidence type="ECO:0000256" key="2">
    <source>
        <dbReference type="ARBA" id="ARBA00007090"/>
    </source>
</evidence>
<evidence type="ECO:0000256" key="5">
    <source>
        <dbReference type="ARBA" id="ARBA00022645"/>
    </source>
</evidence>
<keyword evidence="8" id="KW-0808">Transferase</keyword>
<keyword evidence="17" id="KW-0812">Transmembrane</keyword>
<evidence type="ECO:0000256" key="17">
    <source>
        <dbReference type="SAM" id="Phobius"/>
    </source>
</evidence>
<dbReference type="GO" id="GO:0009002">
    <property type="term" value="F:serine-type D-Ala-D-Ala carboxypeptidase activity"/>
    <property type="evidence" value="ECO:0007669"/>
    <property type="project" value="UniProtKB-EC"/>
</dbReference>
<comment type="caution">
    <text evidence="20">The sequence shown here is derived from an EMBL/GenBank/DDBJ whole genome shotgun (WGS) entry which is preliminary data.</text>
</comment>
<dbReference type="InterPro" id="IPR001460">
    <property type="entry name" value="PCN-bd_Tpept"/>
</dbReference>
<organism evidence="20 21">
    <name type="scientific">Candidatus Nealsonbacteria bacterium CG23_combo_of_CG06-09_8_20_14_all_39_17</name>
    <dbReference type="NCBI Taxonomy" id="1974722"/>
    <lineage>
        <taxon>Bacteria</taxon>
        <taxon>Candidatus Nealsoniibacteriota</taxon>
    </lineage>
</organism>
<dbReference type="GO" id="GO:0008955">
    <property type="term" value="F:peptidoglycan glycosyltransferase activity"/>
    <property type="evidence" value="ECO:0007669"/>
    <property type="project" value="UniProtKB-EC"/>
</dbReference>
<gene>
    <name evidence="20" type="ORF">COX37_03150</name>
</gene>
<keyword evidence="10" id="KW-0133">Cell shape</keyword>
<feature type="domain" description="Glycosyl transferase family 51" evidence="19">
    <location>
        <begin position="90"/>
        <end position="264"/>
    </location>
</feature>
<protein>
    <submittedName>
        <fullName evidence="20">Uncharacterized protein</fullName>
    </submittedName>
</protein>
<evidence type="ECO:0000256" key="1">
    <source>
        <dbReference type="ARBA" id="ARBA00004236"/>
    </source>
</evidence>
<dbReference type="GO" id="GO:0008658">
    <property type="term" value="F:penicillin binding"/>
    <property type="evidence" value="ECO:0007669"/>
    <property type="project" value="InterPro"/>
</dbReference>
<dbReference type="GO" id="GO:0009252">
    <property type="term" value="P:peptidoglycan biosynthetic process"/>
    <property type="evidence" value="ECO:0007669"/>
    <property type="project" value="UniProtKB-KW"/>
</dbReference>
<dbReference type="InterPro" id="IPR001264">
    <property type="entry name" value="Glyco_trans_51"/>
</dbReference>
<dbReference type="InterPro" id="IPR036950">
    <property type="entry name" value="PBP_transglycosylase"/>
</dbReference>
<dbReference type="InterPro" id="IPR023346">
    <property type="entry name" value="Lysozyme-like_dom_sf"/>
</dbReference>
<evidence type="ECO:0000256" key="4">
    <source>
        <dbReference type="ARBA" id="ARBA00022475"/>
    </source>
</evidence>
<dbReference type="GO" id="GO:0071555">
    <property type="term" value="P:cell wall organization"/>
    <property type="evidence" value="ECO:0007669"/>
    <property type="project" value="UniProtKB-KW"/>
</dbReference>
<dbReference type="Gene3D" id="3.40.710.10">
    <property type="entry name" value="DD-peptidase/beta-lactamase superfamily"/>
    <property type="match status" value="1"/>
</dbReference>
<dbReference type="Pfam" id="PF00905">
    <property type="entry name" value="Transpeptidase"/>
    <property type="match status" value="1"/>
</dbReference>
<dbReference type="Gene3D" id="1.10.3810.10">
    <property type="entry name" value="Biosynthetic peptidoglycan transglycosylase-like"/>
    <property type="match status" value="1"/>
</dbReference>
<comment type="similarity">
    <text evidence="2">In the C-terminal section; belongs to the transpeptidase family.</text>
</comment>
<dbReference type="GO" id="GO:0006508">
    <property type="term" value="P:proteolysis"/>
    <property type="evidence" value="ECO:0007669"/>
    <property type="project" value="UniProtKB-KW"/>
</dbReference>
<proteinExistence type="inferred from homology"/>
<evidence type="ECO:0000259" key="18">
    <source>
        <dbReference type="Pfam" id="PF00905"/>
    </source>
</evidence>
<evidence type="ECO:0000256" key="9">
    <source>
        <dbReference type="ARBA" id="ARBA00022801"/>
    </source>
</evidence>
<dbReference type="SUPFAM" id="SSF56601">
    <property type="entry name" value="beta-lactamase/transpeptidase-like"/>
    <property type="match status" value="1"/>
</dbReference>
<keyword evidence="11" id="KW-0573">Peptidoglycan synthesis</keyword>
<evidence type="ECO:0000313" key="21">
    <source>
        <dbReference type="Proteomes" id="UP000229976"/>
    </source>
</evidence>